<dbReference type="Pfam" id="PF20519">
    <property type="entry name" value="Polycystin_dom"/>
    <property type="match status" value="1"/>
</dbReference>
<dbReference type="PANTHER" id="PTHR10877:SF150">
    <property type="entry name" value="REJ DOMAIN-CONTAINING PROTEIN"/>
    <property type="match status" value="1"/>
</dbReference>
<feature type="transmembrane region" description="Helical" evidence="7">
    <location>
        <begin position="811"/>
        <end position="831"/>
    </location>
</feature>
<dbReference type="SUPFAM" id="SSF49723">
    <property type="entry name" value="Lipase/lipooxygenase domain (PLAT/LH2 domain)"/>
    <property type="match status" value="1"/>
</dbReference>
<dbReference type="PROSITE" id="PS50095">
    <property type="entry name" value="PLAT"/>
    <property type="match status" value="1"/>
</dbReference>
<evidence type="ECO:0000256" key="1">
    <source>
        <dbReference type="ARBA" id="ARBA00004141"/>
    </source>
</evidence>
<evidence type="ECO:0000256" key="2">
    <source>
        <dbReference type="ARBA" id="ARBA00007200"/>
    </source>
</evidence>
<dbReference type="EMBL" id="OU899035">
    <property type="protein sequence ID" value="CAH1720760.1"/>
    <property type="molecule type" value="Genomic_DNA"/>
</dbReference>
<dbReference type="Gene3D" id="2.60.60.20">
    <property type="entry name" value="PLAT/LH2 domain"/>
    <property type="match status" value="1"/>
</dbReference>
<comment type="similarity">
    <text evidence="2">Belongs to the polycystin family.</text>
</comment>
<comment type="subcellular location">
    <subcellularLocation>
        <location evidence="1">Membrane</location>
        <topology evidence="1">Multi-pass membrane protein</topology>
    </subcellularLocation>
</comment>
<feature type="transmembrane region" description="Helical" evidence="7">
    <location>
        <begin position="312"/>
        <end position="333"/>
    </location>
</feature>
<evidence type="ECO:0000256" key="3">
    <source>
        <dbReference type="ARBA" id="ARBA00022692"/>
    </source>
</evidence>
<evidence type="ECO:0000256" key="7">
    <source>
        <dbReference type="SAM" id="Phobius"/>
    </source>
</evidence>
<feature type="transmembrane region" description="Helical" evidence="7">
    <location>
        <begin position="529"/>
        <end position="549"/>
    </location>
</feature>
<feature type="transmembrane region" description="Helical" evidence="7">
    <location>
        <begin position="867"/>
        <end position="888"/>
    </location>
</feature>
<dbReference type="Proteomes" id="UP001154329">
    <property type="component" value="Chromosome 2"/>
</dbReference>
<dbReference type="InterPro" id="IPR036392">
    <property type="entry name" value="PLAT/LH2_dom_sf"/>
</dbReference>
<keyword evidence="4 7" id="KW-1133">Transmembrane helix</keyword>
<dbReference type="PANTHER" id="PTHR10877">
    <property type="entry name" value="POLYCYSTIN FAMILY MEMBER"/>
    <property type="match status" value="1"/>
</dbReference>
<protein>
    <recommendedName>
        <fullName evidence="8">PLAT domain-containing protein</fullName>
    </recommendedName>
</protein>
<evidence type="ECO:0000313" key="10">
    <source>
        <dbReference type="Proteomes" id="UP001154329"/>
    </source>
</evidence>
<evidence type="ECO:0000313" key="9">
    <source>
        <dbReference type="EMBL" id="CAH1720760.1"/>
    </source>
</evidence>
<accession>A0A9P0IZA0</accession>
<feature type="transmembrane region" description="Helical" evidence="7">
    <location>
        <begin position="65"/>
        <end position="88"/>
    </location>
</feature>
<feature type="transmembrane region" description="Helical" evidence="7">
    <location>
        <begin position="770"/>
        <end position="790"/>
    </location>
</feature>
<dbReference type="InterPro" id="IPR051223">
    <property type="entry name" value="Polycystin"/>
</dbReference>
<feature type="transmembrane region" description="Helical" evidence="7">
    <location>
        <begin position="274"/>
        <end position="292"/>
    </location>
</feature>
<feature type="transmembrane region" description="Helical" evidence="7">
    <location>
        <begin position="909"/>
        <end position="927"/>
    </location>
</feature>
<keyword evidence="3 7" id="KW-0812">Transmembrane</keyword>
<evidence type="ECO:0000256" key="6">
    <source>
        <dbReference type="PROSITE-ProRule" id="PRU00152"/>
    </source>
</evidence>
<proteinExistence type="inferred from homology"/>
<reference evidence="9" key="2">
    <citation type="submission" date="2022-10" db="EMBL/GenBank/DDBJ databases">
        <authorList>
            <consortium name="ENA_rothamsted_submissions"/>
            <consortium name="culmorum"/>
            <person name="King R."/>
        </authorList>
    </citation>
    <scope>NUCLEOTIDE SEQUENCE</scope>
</reference>
<dbReference type="SMART" id="SM00308">
    <property type="entry name" value="LH2"/>
    <property type="match status" value="1"/>
</dbReference>
<dbReference type="GO" id="GO:0005262">
    <property type="term" value="F:calcium channel activity"/>
    <property type="evidence" value="ECO:0007669"/>
    <property type="project" value="TreeGrafter"/>
</dbReference>
<evidence type="ECO:0000259" key="8">
    <source>
        <dbReference type="PROSITE" id="PS50095"/>
    </source>
</evidence>
<sequence length="980" mass="112645">MVMFSPHCLYWSGTKWAPDGIDIGLNTTENNIHCQTNHSSMFSSLFNTLPDVVDTIKGINHADSIVNNMVCLITVLVVFLLYTILFIWSKYQDIKDVSRGEIVILHDNYPGEDEVYLVTVYTGYFADAGTTANVCFQLHGNISSSRVHWLYNPNCDVLQRFNDDWFIIFTPKNLGELKSIHIWHDNYGKNPNWYCKRIEVTDVRKRKKCNFNVERWFTILNSIDNIEHSIFLVTSNDWQTKAIDDVRLTIREEYLWASVFIRHPRSLITRCQKLSRIICLLLSAMVISLLFYDFVDNDEEHFLKFEITLSQIYISIQGSLIHLLMTFSTTYCFNKGSNFEKYIAVEEVEMNFKTIKKPWWRKLLDKIVPRKVVYLPAQMDEKSNKNTGINYWLLAGWTLCLLIYGLSTVLIITFGLKLGQVKSLHWLMTILITVLQNALISEPLQIIIFSYIIFKLDQGQHHILLNNYTIYLNNFRENTKNQLQNIRFVQSIRECRKRYVYSPMTRKSAQILQAKYKDKLRNASFQENVATCLLLIVISLVCISALYSFSSPKHIVHVNNINKLFIKSILQTNIMDLEMMKAFLTGSFLNPFHIREYYNGIPLVNKSMSFLNEDNARGWCSFYNSKLVNGGIRLKQNRITENNLRWENDIGSYKEGWIKITNIEEVTAWIYRSIPVIKYFGLWFPDTNNSGFILDLTGQLSEYKQKINTHLENGWLDNRTRNLVIEFHTYTPGIDCITVFKIKFQTLSGLMYTIHSEVWSVPSSSAIVTWNTYVFTLVFMFAYALTAVRLMVSLKHMVSAEHDHGGGVYRLLCAAYECAVLVVVMCAMFAVTGRWKLMELAHERYMSAGETAIVSSMTYMCQAHEHLAALASVTVAMGLFRTFQLVMYERRVSHVARALGASVKPASAVAAYSLIVTYGAWSGMSGGDGYGFFNAFVLARVGGRSTMATAVSATAFLLLNAAVVSIITKRYVLSKLYTRK</sequence>
<feature type="transmembrane region" description="Helical" evidence="7">
    <location>
        <begin position="947"/>
        <end position="967"/>
    </location>
</feature>
<organism evidence="9 10">
    <name type="scientific">Aphis gossypii</name>
    <name type="common">Cotton aphid</name>
    <dbReference type="NCBI Taxonomy" id="80765"/>
    <lineage>
        <taxon>Eukaryota</taxon>
        <taxon>Metazoa</taxon>
        <taxon>Ecdysozoa</taxon>
        <taxon>Arthropoda</taxon>
        <taxon>Hexapoda</taxon>
        <taxon>Insecta</taxon>
        <taxon>Pterygota</taxon>
        <taxon>Neoptera</taxon>
        <taxon>Paraneoptera</taxon>
        <taxon>Hemiptera</taxon>
        <taxon>Sternorrhyncha</taxon>
        <taxon>Aphidomorpha</taxon>
        <taxon>Aphidoidea</taxon>
        <taxon>Aphididae</taxon>
        <taxon>Aphidini</taxon>
        <taxon>Aphis</taxon>
        <taxon>Aphis</taxon>
    </lineage>
</organism>
<evidence type="ECO:0000256" key="4">
    <source>
        <dbReference type="ARBA" id="ARBA00022989"/>
    </source>
</evidence>
<dbReference type="AlphaFoldDB" id="A0A9P0IZA0"/>
<feature type="transmembrane region" description="Helical" evidence="7">
    <location>
        <begin position="391"/>
        <end position="414"/>
    </location>
</feature>
<dbReference type="GO" id="GO:0016020">
    <property type="term" value="C:membrane"/>
    <property type="evidence" value="ECO:0007669"/>
    <property type="project" value="UniProtKB-SubCell"/>
</dbReference>
<keyword evidence="5 7" id="KW-0472">Membrane</keyword>
<feature type="transmembrane region" description="Helical" evidence="7">
    <location>
        <begin position="426"/>
        <end position="454"/>
    </location>
</feature>
<comment type="caution">
    <text evidence="6">Lacks conserved residue(s) required for the propagation of feature annotation.</text>
</comment>
<keyword evidence="10" id="KW-1185">Reference proteome</keyword>
<name>A0A9P0IZA0_APHGO</name>
<dbReference type="InterPro" id="IPR001024">
    <property type="entry name" value="PLAT/LH2_dom"/>
</dbReference>
<evidence type="ECO:0000256" key="5">
    <source>
        <dbReference type="ARBA" id="ARBA00023136"/>
    </source>
</evidence>
<reference evidence="9" key="1">
    <citation type="submission" date="2022-02" db="EMBL/GenBank/DDBJ databases">
        <authorList>
            <person name="King R."/>
        </authorList>
    </citation>
    <scope>NUCLEOTIDE SEQUENCE</scope>
</reference>
<dbReference type="Pfam" id="PF01477">
    <property type="entry name" value="PLAT"/>
    <property type="match status" value="1"/>
</dbReference>
<gene>
    <name evidence="9" type="ORF">APHIGO_LOCUS4114</name>
</gene>
<dbReference type="GO" id="GO:0050982">
    <property type="term" value="P:detection of mechanical stimulus"/>
    <property type="evidence" value="ECO:0007669"/>
    <property type="project" value="TreeGrafter"/>
</dbReference>
<feature type="domain" description="PLAT" evidence="8">
    <location>
        <begin position="114"/>
        <end position="231"/>
    </location>
</feature>
<dbReference type="InterPro" id="IPR046791">
    <property type="entry name" value="Polycystin_dom"/>
</dbReference>